<keyword evidence="2" id="KW-0472">Membrane</keyword>
<name>A0A0E9RER3_ANGAN</name>
<dbReference type="AlphaFoldDB" id="A0A0E9RER3"/>
<organism evidence="3">
    <name type="scientific">Anguilla anguilla</name>
    <name type="common">European freshwater eel</name>
    <name type="synonym">Muraena anguilla</name>
    <dbReference type="NCBI Taxonomy" id="7936"/>
    <lineage>
        <taxon>Eukaryota</taxon>
        <taxon>Metazoa</taxon>
        <taxon>Chordata</taxon>
        <taxon>Craniata</taxon>
        <taxon>Vertebrata</taxon>
        <taxon>Euteleostomi</taxon>
        <taxon>Actinopterygii</taxon>
        <taxon>Neopterygii</taxon>
        <taxon>Teleostei</taxon>
        <taxon>Anguilliformes</taxon>
        <taxon>Anguillidae</taxon>
        <taxon>Anguilla</taxon>
    </lineage>
</organism>
<evidence type="ECO:0000256" key="1">
    <source>
        <dbReference type="SAM" id="MobiDB-lite"/>
    </source>
</evidence>
<reference evidence="3" key="1">
    <citation type="submission" date="2014-11" db="EMBL/GenBank/DDBJ databases">
        <authorList>
            <person name="Amaro Gonzalez C."/>
        </authorList>
    </citation>
    <scope>NUCLEOTIDE SEQUENCE</scope>
</reference>
<keyword evidence="2" id="KW-0812">Transmembrane</keyword>
<dbReference type="EMBL" id="GBXM01080993">
    <property type="protein sequence ID" value="JAH27584.1"/>
    <property type="molecule type" value="Transcribed_RNA"/>
</dbReference>
<proteinExistence type="predicted"/>
<evidence type="ECO:0000313" key="3">
    <source>
        <dbReference type="EMBL" id="JAH27584.1"/>
    </source>
</evidence>
<evidence type="ECO:0000256" key="2">
    <source>
        <dbReference type="SAM" id="Phobius"/>
    </source>
</evidence>
<accession>A0A0E9RER3</accession>
<protein>
    <submittedName>
        <fullName evidence="3">Uncharacterized protein</fullName>
    </submittedName>
</protein>
<sequence length="88" mass="9782">MNDHNDGKRDHLHAAGHVTPRDADFTGKKERKLLFCLPTPIPLLSALLIFFMDMFLKVAQVLLVDVLCSKMAELLISSPTFSVGMEPS</sequence>
<keyword evidence="2" id="KW-1133">Transmembrane helix</keyword>
<feature type="transmembrane region" description="Helical" evidence="2">
    <location>
        <begin position="33"/>
        <end position="52"/>
    </location>
</feature>
<feature type="region of interest" description="Disordered" evidence="1">
    <location>
        <begin position="1"/>
        <end position="23"/>
    </location>
</feature>
<reference evidence="3" key="2">
    <citation type="journal article" date="2015" name="Fish Shellfish Immunol.">
        <title>Early steps in the European eel (Anguilla anguilla)-Vibrio vulnificus interaction in the gills: Role of the RtxA13 toxin.</title>
        <authorList>
            <person name="Callol A."/>
            <person name="Pajuelo D."/>
            <person name="Ebbesson L."/>
            <person name="Teles M."/>
            <person name="MacKenzie S."/>
            <person name="Amaro C."/>
        </authorList>
    </citation>
    <scope>NUCLEOTIDE SEQUENCE</scope>
</reference>